<dbReference type="AlphaFoldDB" id="A0A1G2JKD2"/>
<dbReference type="Proteomes" id="UP000178935">
    <property type="component" value="Unassembled WGS sequence"/>
</dbReference>
<comment type="similarity">
    <text evidence="1 2">Belongs to the phD/YefM antitoxin family.</text>
</comment>
<proteinExistence type="inferred from homology"/>
<gene>
    <name evidence="3" type="ORF">A2561_03970</name>
</gene>
<evidence type="ECO:0000256" key="1">
    <source>
        <dbReference type="ARBA" id="ARBA00009981"/>
    </source>
</evidence>
<dbReference type="InterPro" id="IPR051405">
    <property type="entry name" value="phD/YefM_antitoxin"/>
</dbReference>
<dbReference type="NCBIfam" id="TIGR01552">
    <property type="entry name" value="phd_fam"/>
    <property type="match status" value="1"/>
</dbReference>
<comment type="function">
    <text evidence="2">Antitoxin component of a type II toxin-antitoxin (TA) system.</text>
</comment>
<dbReference type="InterPro" id="IPR036165">
    <property type="entry name" value="YefM-like_sf"/>
</dbReference>
<dbReference type="Gene3D" id="1.10.1220.170">
    <property type="match status" value="1"/>
</dbReference>
<comment type="caution">
    <text evidence="3">The sequence shown here is derived from an EMBL/GenBank/DDBJ whole genome shotgun (WGS) entry which is preliminary data.</text>
</comment>
<dbReference type="InterPro" id="IPR006442">
    <property type="entry name" value="Antitoxin_Phd/YefM"/>
</dbReference>
<dbReference type="PANTHER" id="PTHR33713:SF10">
    <property type="entry name" value="ANTITOXIN YAFN"/>
    <property type="match status" value="1"/>
</dbReference>
<dbReference type="EMBL" id="MHPU01000040">
    <property type="protein sequence ID" value="OGZ87597.1"/>
    <property type="molecule type" value="Genomic_DNA"/>
</dbReference>
<evidence type="ECO:0000313" key="3">
    <source>
        <dbReference type="EMBL" id="OGZ87597.1"/>
    </source>
</evidence>
<evidence type="ECO:0000256" key="2">
    <source>
        <dbReference type="RuleBase" id="RU362080"/>
    </source>
</evidence>
<dbReference type="Gene3D" id="3.40.1620.10">
    <property type="entry name" value="YefM-like domain"/>
    <property type="match status" value="1"/>
</dbReference>
<dbReference type="SUPFAM" id="SSF143120">
    <property type="entry name" value="YefM-like"/>
    <property type="match status" value="1"/>
</dbReference>
<organism evidence="3 4">
    <name type="scientific">Candidatus Staskawiczbacteria bacterium RIFOXYD1_FULL_32_13</name>
    <dbReference type="NCBI Taxonomy" id="1802234"/>
    <lineage>
        <taxon>Bacteria</taxon>
        <taxon>Candidatus Staskawicziibacteriota</taxon>
    </lineage>
</organism>
<sequence length="128" mass="14783">MNSKTIISISEARRRIFDLAEEVQKPSTYYTLTENGRAKAVLMSAEKFDSMMEDLEILSNPKIMTNIKEAEEQIKRGEYVTLDELKKELGYKASDFQPAFVMEKPKNPYIAKIKKKNIKKSVMKKNAK</sequence>
<name>A0A1G2JKD2_9BACT</name>
<dbReference type="Pfam" id="PF02604">
    <property type="entry name" value="PhdYeFM_antitox"/>
    <property type="match status" value="1"/>
</dbReference>
<protein>
    <recommendedName>
        <fullName evidence="2">Antitoxin</fullName>
    </recommendedName>
</protein>
<reference evidence="3 4" key="1">
    <citation type="journal article" date="2016" name="Nat. Commun.">
        <title>Thousands of microbial genomes shed light on interconnected biogeochemical processes in an aquifer system.</title>
        <authorList>
            <person name="Anantharaman K."/>
            <person name="Brown C.T."/>
            <person name="Hug L.A."/>
            <person name="Sharon I."/>
            <person name="Castelle C.J."/>
            <person name="Probst A.J."/>
            <person name="Thomas B.C."/>
            <person name="Singh A."/>
            <person name="Wilkins M.J."/>
            <person name="Karaoz U."/>
            <person name="Brodie E.L."/>
            <person name="Williams K.H."/>
            <person name="Hubbard S.S."/>
            <person name="Banfield J.F."/>
        </authorList>
    </citation>
    <scope>NUCLEOTIDE SEQUENCE [LARGE SCALE GENOMIC DNA]</scope>
</reference>
<dbReference type="PANTHER" id="PTHR33713">
    <property type="entry name" value="ANTITOXIN YAFN-RELATED"/>
    <property type="match status" value="1"/>
</dbReference>
<accession>A0A1G2JKD2</accession>
<evidence type="ECO:0000313" key="4">
    <source>
        <dbReference type="Proteomes" id="UP000178935"/>
    </source>
</evidence>